<dbReference type="InterPro" id="IPR006553">
    <property type="entry name" value="Leu-rich_rpt_Cys-con_subtyp"/>
</dbReference>
<dbReference type="GO" id="GO:0005829">
    <property type="term" value="C:cytosol"/>
    <property type="evidence" value="ECO:0007669"/>
    <property type="project" value="TreeGrafter"/>
</dbReference>
<dbReference type="PANTHER" id="PTHR16082">
    <property type="entry name" value="AP-5 COMPLEX SUBUNIT MU-1"/>
    <property type="match status" value="1"/>
</dbReference>
<dbReference type="InterPro" id="IPR039591">
    <property type="entry name" value="AP5M1"/>
</dbReference>
<dbReference type="Pfam" id="PF18511">
    <property type="entry name" value="F-box_5"/>
    <property type="match status" value="1"/>
</dbReference>
<dbReference type="PROSITE" id="PS51072">
    <property type="entry name" value="MHD"/>
    <property type="match status" value="1"/>
</dbReference>
<dbReference type="PANTHER" id="PTHR16082:SF2">
    <property type="entry name" value="AP-5 COMPLEX SUBUNIT MU-1"/>
    <property type="match status" value="1"/>
</dbReference>
<dbReference type="Gene3D" id="2.60.40.1170">
    <property type="entry name" value="Mu homology domain, subdomain B"/>
    <property type="match status" value="1"/>
</dbReference>
<dbReference type="Gene3D" id="1.20.1280.50">
    <property type="match status" value="1"/>
</dbReference>
<dbReference type="FunFam" id="2.60.40.1170:FF:000025">
    <property type="entry name" value="AP-5 complex subunit mu isoform X1"/>
    <property type="match status" value="1"/>
</dbReference>
<keyword evidence="2" id="KW-0813">Transport</keyword>
<reference evidence="7 8" key="1">
    <citation type="journal article" date="2019" name="G3 (Bethesda)">
        <title>Sequencing of a Wild Apple (Malus baccata) Genome Unravels the Differences Between Cultivated and Wild Apple Species Regarding Disease Resistance and Cold Tolerance.</title>
        <authorList>
            <person name="Chen X."/>
        </authorList>
    </citation>
    <scope>NUCLEOTIDE SEQUENCE [LARGE SCALE GENOMIC DNA]</scope>
    <source>
        <strain evidence="8">cv. Shandingzi</strain>
        <tissue evidence="7">Leaves</tissue>
    </source>
</reference>
<organism evidence="7 8">
    <name type="scientific">Malus baccata</name>
    <name type="common">Siberian crab apple</name>
    <name type="synonym">Pyrus baccata</name>
    <dbReference type="NCBI Taxonomy" id="106549"/>
    <lineage>
        <taxon>Eukaryota</taxon>
        <taxon>Viridiplantae</taxon>
        <taxon>Streptophyta</taxon>
        <taxon>Embryophyta</taxon>
        <taxon>Tracheophyta</taxon>
        <taxon>Spermatophyta</taxon>
        <taxon>Magnoliopsida</taxon>
        <taxon>eudicotyledons</taxon>
        <taxon>Gunneridae</taxon>
        <taxon>Pentapetalae</taxon>
        <taxon>rosids</taxon>
        <taxon>fabids</taxon>
        <taxon>Rosales</taxon>
        <taxon>Rosaceae</taxon>
        <taxon>Amygdaloideae</taxon>
        <taxon>Maleae</taxon>
        <taxon>Malus</taxon>
    </lineage>
</organism>
<comment type="caution">
    <text evidence="7">The sequence shown here is derived from an EMBL/GenBank/DDBJ whole genome shotgun (WGS) entry which is preliminary data.</text>
</comment>
<dbReference type="InterPro" id="IPR036168">
    <property type="entry name" value="AP2_Mu_C_sf"/>
</dbReference>
<evidence type="ECO:0000256" key="5">
    <source>
        <dbReference type="ARBA" id="ARBA00029433"/>
    </source>
</evidence>
<accession>A0A540LMW7</accession>
<evidence type="ECO:0000313" key="8">
    <source>
        <dbReference type="Proteomes" id="UP000315295"/>
    </source>
</evidence>
<dbReference type="GO" id="GO:0005770">
    <property type="term" value="C:late endosome"/>
    <property type="evidence" value="ECO:0007669"/>
    <property type="project" value="TreeGrafter"/>
</dbReference>
<dbReference type="SUPFAM" id="SSF81383">
    <property type="entry name" value="F-box domain"/>
    <property type="match status" value="1"/>
</dbReference>
<dbReference type="InterPro" id="IPR057207">
    <property type="entry name" value="FBXL15_LRR"/>
</dbReference>
<dbReference type="Gene3D" id="3.80.10.10">
    <property type="entry name" value="Ribonuclease Inhibitor"/>
    <property type="match status" value="2"/>
</dbReference>
<dbReference type="AlphaFoldDB" id="A0A540LMW7"/>
<dbReference type="CDD" id="cd09256">
    <property type="entry name" value="AP_MuD_MHD"/>
    <property type="match status" value="1"/>
</dbReference>
<dbReference type="SUPFAM" id="SSF52047">
    <property type="entry name" value="RNI-like"/>
    <property type="match status" value="1"/>
</dbReference>
<keyword evidence="8" id="KW-1185">Reference proteome</keyword>
<protein>
    <recommendedName>
        <fullName evidence="6">MHD domain-containing protein</fullName>
    </recommendedName>
</protein>
<dbReference type="Proteomes" id="UP000315295">
    <property type="component" value="Unassembled WGS sequence"/>
</dbReference>
<dbReference type="InterPro" id="IPR036047">
    <property type="entry name" value="F-box-like_dom_sf"/>
</dbReference>
<dbReference type="GO" id="GO:0030119">
    <property type="term" value="C:AP-type membrane coat adaptor complex"/>
    <property type="evidence" value="ECO:0007669"/>
    <property type="project" value="TreeGrafter"/>
</dbReference>
<dbReference type="SMART" id="SM00367">
    <property type="entry name" value="LRR_CC"/>
    <property type="match status" value="12"/>
</dbReference>
<comment type="similarity">
    <text evidence="1">Belongs to the adaptor complexes medium subunit family.</text>
</comment>
<dbReference type="InterPro" id="IPR032675">
    <property type="entry name" value="LRR_dom_sf"/>
</dbReference>
<dbReference type="FunFam" id="2.60.40.1170:FF:000027">
    <property type="entry name" value="Adaptor complexes medium subunit family protein"/>
    <property type="match status" value="1"/>
</dbReference>
<dbReference type="InterPro" id="IPR028565">
    <property type="entry name" value="MHD"/>
</dbReference>
<proteinExistence type="inferred from homology"/>
<evidence type="ECO:0000256" key="2">
    <source>
        <dbReference type="ARBA" id="ARBA00022448"/>
    </source>
</evidence>
<dbReference type="STRING" id="106549.A0A540LMW7"/>
<dbReference type="SUPFAM" id="SSF49447">
    <property type="entry name" value="Second domain of Mu2 adaptin subunit (ap50) of ap2 adaptor"/>
    <property type="match status" value="1"/>
</dbReference>
<dbReference type="Pfam" id="PF00928">
    <property type="entry name" value="Adap_comp_sub"/>
    <property type="match status" value="1"/>
</dbReference>
<dbReference type="GO" id="GO:0015031">
    <property type="term" value="P:protein transport"/>
    <property type="evidence" value="ECO:0007669"/>
    <property type="project" value="UniProtKB-KW"/>
</dbReference>
<sequence length="839" mass="90697">MRGNDRINACLPDELIVEVFRLLDSKPSRDACSLVCKRWLSLERLSRTTLRICATGSPDFVVDLLARRFRNVRTVHIDERLSISFPTPPGRRRATDIAAVSSVRLHSANGSDDGVLDSNSLSDAGMTAIGDGFPKLEKLSLIWCSSVSSIGLTSLADKCKLLKSLDLQGCYVGDQGLAAVGKCCKQLEDLNLRFCEGLTDVCVVELALGVGNSLKSLGIAACAKITDAAMEAVGVHCKSLENLSLDAEFIHNKGVVSVAQGCPALKSLKLQCINVTDEALTAVGTSCLSLEVLALYSFQKFTDKGLRAIGKGCKKLKNLIVSDCFFLGDNALESIATGCKELTHLEVNGCHNIGTLGLESIGKSCPRLTELALLYCQRIGNFALSEVGRGCQFLQSLRLEDCSSIGDEDICNIAKGCRNLKKLHISRCFEIGNKGVVAVGDYSAPVASSTPSGIAATGTVTSDALKTGSRPLDKDALRTFISSSMPFGTPLDLSFPNILSIRVNGFSSSDLPPADLKQPAWKPYLYKGRQRILFSVHETVQAALYDRDEIPDSISISGQINCRAELEGLPDVTFPLIGLNADHIEVLSFHPCVQVPEQGADKQAVIFSPPLGNFVLMRYQAVCGLGPPIKGFYQLSMVSEDKGDFLFKLRLMDGYKSPLAMEFCTVTMPFPTRRVVSFDGTPSVGMVSTTDHSVEWKIVTGGRGLTKSIEATFPGKVQFAPWKPQKSPTSSSAFGSIADEDSDIETDGNNNNMVNVDEFLTEKMSKDLHPADLEEPFCWHAYNYAKVSFKIVGASLSGMSSDPKSVSIYPTVKAPVEFSTQVGFSSDFPIFRLDILVLL</sequence>
<comment type="subcellular location">
    <subcellularLocation>
        <location evidence="5">Endomembrane system</location>
        <topology evidence="5">Peripheral membrane protein</topology>
        <orientation evidence="5">Cytoplasmic side</orientation>
    </subcellularLocation>
</comment>
<evidence type="ECO:0000256" key="1">
    <source>
        <dbReference type="ARBA" id="ARBA00005324"/>
    </source>
</evidence>
<dbReference type="GO" id="GO:0005764">
    <property type="term" value="C:lysosome"/>
    <property type="evidence" value="ECO:0007669"/>
    <property type="project" value="TreeGrafter"/>
</dbReference>
<gene>
    <name evidence="7" type="ORF">C1H46_026686</name>
</gene>
<dbReference type="InterPro" id="IPR041567">
    <property type="entry name" value="COI1_F-box"/>
</dbReference>
<evidence type="ECO:0000256" key="4">
    <source>
        <dbReference type="ARBA" id="ARBA00023136"/>
    </source>
</evidence>
<dbReference type="FunFam" id="1.20.1280.50:FF:000023">
    <property type="entry name" value="F-box/LRR-repeat protein 4"/>
    <property type="match status" value="1"/>
</dbReference>
<name>A0A540LMW7_MALBA</name>
<evidence type="ECO:0000256" key="3">
    <source>
        <dbReference type="ARBA" id="ARBA00022927"/>
    </source>
</evidence>
<dbReference type="FunFam" id="3.80.10.10:FF:001196">
    <property type="entry name" value="F-box/LRR-repeat protein 4"/>
    <property type="match status" value="1"/>
</dbReference>
<dbReference type="GO" id="GO:0016197">
    <property type="term" value="P:endosomal transport"/>
    <property type="evidence" value="ECO:0007669"/>
    <property type="project" value="TreeGrafter"/>
</dbReference>
<dbReference type="CDD" id="cd22159">
    <property type="entry name" value="F-box_AtTIR1-like"/>
    <property type="match status" value="1"/>
</dbReference>
<keyword evidence="4" id="KW-0472">Membrane</keyword>
<dbReference type="Pfam" id="PF25372">
    <property type="entry name" value="DUF7885"/>
    <property type="match status" value="2"/>
</dbReference>
<feature type="domain" description="MHD" evidence="6">
    <location>
        <begin position="529"/>
        <end position="792"/>
    </location>
</feature>
<keyword evidence="3" id="KW-0653">Protein transport</keyword>
<evidence type="ECO:0000313" key="7">
    <source>
        <dbReference type="EMBL" id="TQD87748.1"/>
    </source>
</evidence>
<dbReference type="EMBL" id="VIEB01000526">
    <property type="protein sequence ID" value="TQD87748.1"/>
    <property type="molecule type" value="Genomic_DNA"/>
</dbReference>
<evidence type="ECO:0000259" key="6">
    <source>
        <dbReference type="PROSITE" id="PS51072"/>
    </source>
</evidence>